<reference evidence="6" key="1">
    <citation type="submission" date="2019-05" db="EMBL/GenBank/DDBJ databases">
        <title>The de novo reference genome and transcriptome assemblies of the wild tomato species Solanum chilense.</title>
        <authorList>
            <person name="Stam R."/>
            <person name="Nosenko T."/>
            <person name="Hoerger A.C."/>
            <person name="Stephan W."/>
            <person name="Seidel M.A."/>
            <person name="Kuhn J.M.M."/>
            <person name="Haberer G."/>
            <person name="Tellier A."/>
        </authorList>
    </citation>
    <scope>NUCLEOTIDE SEQUENCE</scope>
    <source>
        <tissue evidence="6">Mature leaves</tissue>
    </source>
</reference>
<comment type="subcellular location">
    <subcellularLocation>
        <location evidence="1">Cytoplasm</location>
    </subcellularLocation>
</comment>
<evidence type="ECO:0000256" key="1">
    <source>
        <dbReference type="ARBA" id="ARBA00004496"/>
    </source>
</evidence>
<sequence>MQDALPYKSWNFFLINSTVLNKSSSLTINQIDYSKGNFKKMVTENAVIVFTRRGCCMSHVIKRLLQCLGANPVMYDIEEKYENEAITELEDIGKSVDGGGDRREDRSLSSPLPAVFIGGELFGGLDRIMEAHISGELCPVLKNAGALWL</sequence>
<dbReference type="SUPFAM" id="SSF52833">
    <property type="entry name" value="Thioredoxin-like"/>
    <property type="match status" value="1"/>
</dbReference>
<dbReference type="Pfam" id="PF00462">
    <property type="entry name" value="Glutaredoxin"/>
    <property type="match status" value="1"/>
</dbReference>
<keyword evidence="4" id="KW-0676">Redox-active center</keyword>
<feature type="domain" description="Glutaredoxin" evidence="5">
    <location>
        <begin position="47"/>
        <end position="121"/>
    </location>
</feature>
<comment type="caution">
    <text evidence="6">The sequence shown here is derived from an EMBL/GenBank/DDBJ whole genome shotgun (WGS) entry which is preliminary data.</text>
</comment>
<evidence type="ECO:0000256" key="4">
    <source>
        <dbReference type="ARBA" id="ARBA00023284"/>
    </source>
</evidence>
<dbReference type="AlphaFoldDB" id="A0A6N2ALQ8"/>
<organism evidence="6">
    <name type="scientific">Solanum chilense</name>
    <name type="common">Tomato</name>
    <name type="synonym">Lycopersicon chilense</name>
    <dbReference type="NCBI Taxonomy" id="4083"/>
    <lineage>
        <taxon>Eukaryota</taxon>
        <taxon>Viridiplantae</taxon>
        <taxon>Streptophyta</taxon>
        <taxon>Embryophyta</taxon>
        <taxon>Tracheophyta</taxon>
        <taxon>Spermatophyta</taxon>
        <taxon>Magnoliopsida</taxon>
        <taxon>eudicotyledons</taxon>
        <taxon>Gunneridae</taxon>
        <taxon>Pentapetalae</taxon>
        <taxon>asterids</taxon>
        <taxon>lamiids</taxon>
        <taxon>Solanales</taxon>
        <taxon>Solanaceae</taxon>
        <taxon>Solanoideae</taxon>
        <taxon>Solaneae</taxon>
        <taxon>Solanum</taxon>
        <taxon>Solanum subgen. Lycopersicon</taxon>
    </lineage>
</organism>
<dbReference type="InterPro" id="IPR036249">
    <property type="entry name" value="Thioredoxin-like_sf"/>
</dbReference>
<dbReference type="NCBIfam" id="TIGR02189">
    <property type="entry name" value="GlrX-like_plant"/>
    <property type="match status" value="1"/>
</dbReference>
<evidence type="ECO:0000313" key="6">
    <source>
        <dbReference type="EMBL" id="TMW82434.1"/>
    </source>
</evidence>
<comment type="similarity">
    <text evidence="2">Belongs to the glutaredoxin family. CC-type subfamily.</text>
</comment>
<evidence type="ECO:0000259" key="5">
    <source>
        <dbReference type="Pfam" id="PF00462"/>
    </source>
</evidence>
<proteinExistence type="inferred from homology"/>
<evidence type="ECO:0000256" key="2">
    <source>
        <dbReference type="ARBA" id="ARBA00007568"/>
    </source>
</evidence>
<dbReference type="GO" id="GO:0005737">
    <property type="term" value="C:cytoplasm"/>
    <property type="evidence" value="ECO:0007669"/>
    <property type="project" value="UniProtKB-SubCell"/>
</dbReference>
<dbReference type="Gene3D" id="3.40.30.10">
    <property type="entry name" value="Glutaredoxin"/>
    <property type="match status" value="1"/>
</dbReference>
<evidence type="ECO:0000256" key="3">
    <source>
        <dbReference type="ARBA" id="ARBA00022490"/>
    </source>
</evidence>
<gene>
    <name evidence="6" type="ORF">EJD97_005976</name>
</gene>
<keyword evidence="3" id="KW-0963">Cytoplasm</keyword>
<dbReference type="InterPro" id="IPR002109">
    <property type="entry name" value="Glutaredoxin"/>
</dbReference>
<protein>
    <recommendedName>
        <fullName evidence="5">Glutaredoxin domain-containing protein</fullName>
    </recommendedName>
</protein>
<dbReference type="EMBL" id="RXGB01018609">
    <property type="protein sequence ID" value="TMW82434.1"/>
    <property type="molecule type" value="Genomic_DNA"/>
</dbReference>
<dbReference type="PANTHER" id="PTHR10168">
    <property type="entry name" value="GLUTAREDOXIN"/>
    <property type="match status" value="1"/>
</dbReference>
<accession>A0A6N2ALQ8</accession>
<dbReference type="InterPro" id="IPR011905">
    <property type="entry name" value="GlrX-like_pln_2"/>
</dbReference>
<name>A0A6N2ALQ8_SOLCI</name>
<dbReference type="PROSITE" id="PS51354">
    <property type="entry name" value="GLUTAREDOXIN_2"/>
    <property type="match status" value="1"/>
</dbReference>